<keyword evidence="8" id="KW-0067">ATP-binding</keyword>
<dbReference type="InterPro" id="IPR003593">
    <property type="entry name" value="AAA+_ATPase"/>
</dbReference>
<dbReference type="CDD" id="cd03250">
    <property type="entry name" value="ABCC_MRP_domain1"/>
    <property type="match status" value="1"/>
</dbReference>
<dbReference type="Gene3D" id="3.40.50.300">
    <property type="entry name" value="P-loop containing nucleotide triphosphate hydrolases"/>
    <property type="match status" value="2"/>
</dbReference>
<evidence type="ECO:0000313" key="18">
    <source>
        <dbReference type="EMBL" id="THU57095.1"/>
    </source>
</evidence>
<evidence type="ECO:0000313" key="19">
    <source>
        <dbReference type="Proteomes" id="UP000317650"/>
    </source>
</evidence>
<dbReference type="SMART" id="SM00382">
    <property type="entry name" value="AAA"/>
    <property type="match status" value="2"/>
</dbReference>
<feature type="transmembrane region" description="Helical" evidence="15">
    <location>
        <begin position="1109"/>
        <end position="1128"/>
    </location>
</feature>
<evidence type="ECO:0000256" key="6">
    <source>
        <dbReference type="ARBA" id="ARBA00022737"/>
    </source>
</evidence>
<dbReference type="GO" id="GO:0005524">
    <property type="term" value="F:ATP binding"/>
    <property type="evidence" value="ECO:0007669"/>
    <property type="project" value="UniProtKB-KW"/>
</dbReference>
<dbReference type="CDD" id="cd03244">
    <property type="entry name" value="ABCC_MRP_domain2"/>
    <property type="match status" value="1"/>
</dbReference>
<feature type="transmembrane region" description="Helical" evidence="15">
    <location>
        <begin position="6"/>
        <end position="26"/>
    </location>
</feature>
<evidence type="ECO:0000256" key="7">
    <source>
        <dbReference type="ARBA" id="ARBA00022741"/>
    </source>
</evidence>
<evidence type="ECO:0000256" key="12">
    <source>
        <dbReference type="ARBA" id="ARBA00023136"/>
    </source>
</evidence>
<dbReference type="GO" id="GO:0005886">
    <property type="term" value="C:plasma membrane"/>
    <property type="evidence" value="ECO:0007669"/>
    <property type="project" value="UniProtKB-SubCell"/>
</dbReference>
<dbReference type="Pfam" id="PF01490">
    <property type="entry name" value="Aa_trans"/>
    <property type="match status" value="1"/>
</dbReference>
<comment type="similarity">
    <text evidence="2">Belongs to the ABC transporter superfamily. ABCC family. Conjugate transporter (TC 3.A.1.208) subfamily.</text>
</comment>
<dbReference type="GO" id="GO:0016887">
    <property type="term" value="F:ATP hydrolysis activity"/>
    <property type="evidence" value="ECO:0007669"/>
    <property type="project" value="InterPro"/>
</dbReference>
<keyword evidence="6" id="KW-0677">Repeat</keyword>
<dbReference type="PROSITE" id="PS50893">
    <property type="entry name" value="ABC_TRANSPORTER_2"/>
    <property type="match status" value="2"/>
</dbReference>
<feature type="domain" description="ABC transmembrane type-1" evidence="17">
    <location>
        <begin position="276"/>
        <end position="553"/>
    </location>
</feature>
<feature type="transmembrane region" description="Helical" evidence="15">
    <location>
        <begin position="383"/>
        <end position="405"/>
    </location>
</feature>
<feature type="transmembrane region" description="Helical" evidence="15">
    <location>
        <begin position="1726"/>
        <end position="1748"/>
    </location>
</feature>
<dbReference type="InterPro" id="IPR044746">
    <property type="entry name" value="ABCC_6TM_D1"/>
</dbReference>
<feature type="transmembrane region" description="Helical" evidence="15">
    <location>
        <begin position="925"/>
        <end position="946"/>
    </location>
</feature>
<dbReference type="PROSITE" id="PS00211">
    <property type="entry name" value="ABC_TRANSPORTER_1"/>
    <property type="match status" value="1"/>
</dbReference>
<dbReference type="Gene3D" id="1.20.1560.10">
    <property type="entry name" value="ABC transporter type 1, transmembrane domain"/>
    <property type="match status" value="2"/>
</dbReference>
<evidence type="ECO:0000256" key="1">
    <source>
        <dbReference type="ARBA" id="ARBA00004651"/>
    </source>
</evidence>
<evidence type="ECO:0000256" key="14">
    <source>
        <dbReference type="ARBA" id="ARBA00061463"/>
    </source>
</evidence>
<keyword evidence="9" id="KW-1278">Translocase</keyword>
<dbReference type="PANTHER" id="PTHR24223:SF463">
    <property type="entry name" value="(WILD MALAYSIAN BANANA) HYPOTHETICAL PROTEIN"/>
    <property type="match status" value="1"/>
</dbReference>
<feature type="transmembrane region" description="Helical" evidence="15">
    <location>
        <begin position="272"/>
        <end position="296"/>
    </location>
</feature>
<dbReference type="FunFam" id="3.40.50.300:FF:000169">
    <property type="entry name" value="ABC transporter C family member 3"/>
    <property type="match status" value="1"/>
</dbReference>
<dbReference type="GO" id="GO:0015171">
    <property type="term" value="F:amino acid transmembrane transporter activity"/>
    <property type="evidence" value="ECO:0007669"/>
    <property type="project" value="UniProtKB-ARBA"/>
</dbReference>
<organism evidence="18 19">
    <name type="scientific">Musa balbisiana</name>
    <name type="common">Banana</name>
    <dbReference type="NCBI Taxonomy" id="52838"/>
    <lineage>
        <taxon>Eukaryota</taxon>
        <taxon>Viridiplantae</taxon>
        <taxon>Streptophyta</taxon>
        <taxon>Embryophyta</taxon>
        <taxon>Tracheophyta</taxon>
        <taxon>Spermatophyta</taxon>
        <taxon>Magnoliopsida</taxon>
        <taxon>Liliopsida</taxon>
        <taxon>Zingiberales</taxon>
        <taxon>Musaceae</taxon>
        <taxon>Musa</taxon>
    </lineage>
</organism>
<keyword evidence="11 15" id="KW-1133">Transmembrane helix</keyword>
<dbReference type="InterPro" id="IPR050173">
    <property type="entry name" value="ABC_transporter_C-like"/>
</dbReference>
<evidence type="ECO:0000256" key="3">
    <source>
        <dbReference type="ARBA" id="ARBA00022448"/>
    </source>
</evidence>
<keyword evidence="3" id="KW-0813">Transport</keyword>
<feature type="transmembrane region" description="Helical" evidence="15">
    <location>
        <begin position="1886"/>
        <end position="1909"/>
    </location>
</feature>
<dbReference type="FunFam" id="1.20.1560.10:FF:000003">
    <property type="entry name" value="ABC transporter C family member 10"/>
    <property type="match status" value="1"/>
</dbReference>
<sequence>MEMMLIEYLHIVTFSLLFCWIPLDYVELRRRSSMEAGEIGQVLVHKKTKIMAEITIACNILISILYLGFCIHGVWKLERVSLGYVLLTMSWLLVTLYATYCKRKIAGASCCGWPLVLVSWWVFSSLLDLISISVYLISLWNKTSLRNTIPAASIVEFTSFPISVFVCFTALFMCSSKTNLDLKQYLLLNDEDCAGRDNFSRAGFWSRLTFRWMNPVFEKGRAERLELSHIPGVPPSETAESSFSFLQESLRNQKTESASLLKAIIHAVWRPLAVNAVFAGLNTFSSYLGPFLITYFVEFISGEDSSHGHYYGYILACLFFFAKTVESLTQRHCYFGTRQIGVRVRAALMVAIYNKSLPMKHSSRSMGKIINFLDVDVERIGDFFWYIHGIWLLPIQVSLALLILYRNLGAAASFSALAVTILVMVSNTPLANLQERLHSKIMEAKDSRIKATAETLKCMRILKLHSWETAYLNKLLQLREVERSWLRRYLYTCSAIAFLFWASPTLVLVIAFSVCILVNTPLTAGTVLSALATFRILQEPIYNLPELVTMITQTKVSIDRIQDFIKEEEQKQLGPSYKMKTSDIALEIEPGEHSWDADSKSKKPTLKINKRIQIMRGENIAVCGTVGSGKSSFLCSIMGEISRTNGRRISVFGSRAYVPQSAWIQTGTIQDNVLFGKEMDRSWYQEVLEACALDRDIGNWADGDSTVVGERGINLSGGQKQRIQLARAIYSNADIYLLDDPFSAVDAHTGTHLFKECLMRLLSSKTVIYVTHQLEFIDAADLILVLRDGKVVQSGKYEDLLKDTNGDLVQQIAAHNQSISQVSPSKEHGLLMSTRYRMKQKDLREVKYFENSGISELAERSCEEEREFGRVKWHVYRTFMTSAYKGAFVPVLLLCQILFQGFQMGSNYWVAWATQKEDQVSREQLIGIFVLLSACSSMFVLGRAVLLATIAIETAQQLFLEMISSILRAPMSFFDSTPSSRILNRSSTDQSTVDTDIPYRLAGLIFALVQLLCIIMLMTQVAWPILILFIIVFAISIWYQNYYISAARELARMVGIRKAPILHHFSESLAGAATIRCFNQEERFSKRNLTLIDDYSRITFHNYATMEWLSVRINFLFNLVFFAMLTILVSMPRNDIDPSLAGLAATYGLNLNVLQAWVIWNLCNVENKMISVERILQFSVIPSEAPLVIEHFRAQQGWPTSGTIELDDLKVRYSPNLPMVLKGINCTFPGGKKVGVIGRTGSGKSTLIQALFRVVEPSSGRIVIDGIDISQIGLHDLRSRLSIIPQEPTLFQGTVRTNLDPLQQHPDSEIWEALYKCRLGEIVKQDQRLLDAPVAEDGENWSVGQRQLVCLARVLLKRRRILVLDEATASVDTATDNFIQKTIREETSNCTTVTVAHRIPTVIDSDLVLVLDEGKILEFSSPQDLLKDESSAFSRLVMDFLGRSKNNHAELELEYVLQLRRHGGFEPFDLILVIMTEKEKSIDDWLPITSSRNAKWWYSAFHNVTAMVGAGVLSLPYAMSELGWGPGIAVLILSWIITLYTLWQMVEMHEMVPGKRFDRYHELGQHAFGDKLGLWIVVPQQLVVEVGVNIVYMVTGGKSLKKFHDVVCPDCKSIKLTYFIMIFASVHLVLSQLPNFNSISGVSLAAAVMSLSYSTIAWGASVDKGKQAKVEYGYKAPSTAGTVLNFFSALGDVAFAYAGHNVVLEIQATIPSTPEKPSKKPMWRGVIVAYIVVALCYLPVALVGYWAFGNGVDDNILITLEKPRWLIAVANMMVVVHVIGSYQIYAMPVFDMIETVLVKKLDFPPGLTLRLIARTVYVAFTMFVAITFPFFGGLLGFFGGFAFAPTTYFVSIDFPLAFAALPLTLPCIMWLAIYKPRRFSLSWTTNWICILLGVMLMILSPIGGLRQIVLQAKTYRFYS</sequence>
<dbReference type="FunFam" id="3.40.50.300:FF:000508">
    <property type="entry name" value="ABC transporter C family member 5"/>
    <property type="match status" value="1"/>
</dbReference>
<dbReference type="PANTHER" id="PTHR24223">
    <property type="entry name" value="ATP-BINDING CASSETTE SUB-FAMILY C"/>
    <property type="match status" value="1"/>
</dbReference>
<proteinExistence type="inferred from homology"/>
<feature type="transmembrane region" description="Helical" evidence="15">
    <location>
        <begin position="1140"/>
        <end position="1160"/>
    </location>
</feature>
<evidence type="ECO:0000256" key="5">
    <source>
        <dbReference type="ARBA" id="ARBA00022692"/>
    </source>
</evidence>
<feature type="transmembrane region" description="Helical" evidence="15">
    <location>
        <begin position="997"/>
        <end position="1018"/>
    </location>
</feature>
<dbReference type="InterPro" id="IPR003439">
    <property type="entry name" value="ABC_transporter-like_ATP-bd"/>
</dbReference>
<dbReference type="InterPro" id="IPR027417">
    <property type="entry name" value="P-loop_NTPase"/>
</dbReference>
<dbReference type="FunFam" id="1.20.1560.10:FF:000002">
    <property type="entry name" value="ABC transporter C family member 5"/>
    <property type="match status" value="1"/>
</dbReference>
<dbReference type="CDD" id="cd18579">
    <property type="entry name" value="ABC_6TM_ABCC_D1"/>
    <property type="match status" value="1"/>
</dbReference>
<dbReference type="Pfam" id="PF00664">
    <property type="entry name" value="ABC_membrane"/>
    <property type="match status" value="2"/>
</dbReference>
<evidence type="ECO:0000256" key="15">
    <source>
        <dbReference type="SAM" id="Phobius"/>
    </source>
</evidence>
<dbReference type="GO" id="GO:0140359">
    <property type="term" value="F:ABC-type transporter activity"/>
    <property type="evidence" value="ECO:0007669"/>
    <property type="project" value="InterPro"/>
</dbReference>
<dbReference type="InterPro" id="IPR013057">
    <property type="entry name" value="AA_transpt_TM"/>
</dbReference>
<feature type="transmembrane region" description="Helical" evidence="15">
    <location>
        <begin position="1811"/>
        <end position="1844"/>
    </location>
</feature>
<feature type="transmembrane region" description="Helical" evidence="15">
    <location>
        <begin position="149"/>
        <end position="174"/>
    </location>
</feature>
<feature type="transmembrane region" description="Helical" evidence="15">
    <location>
        <begin position="1522"/>
        <end position="1543"/>
    </location>
</feature>
<dbReference type="EMBL" id="PYDT01000007">
    <property type="protein sequence ID" value="THU57095.1"/>
    <property type="molecule type" value="Genomic_DNA"/>
</dbReference>
<feature type="domain" description="ABC transmembrane type-1" evidence="17">
    <location>
        <begin position="891"/>
        <end position="1167"/>
    </location>
</feature>
<dbReference type="Proteomes" id="UP000317650">
    <property type="component" value="Chromosome 11"/>
</dbReference>
<dbReference type="InterPro" id="IPR036640">
    <property type="entry name" value="ABC1_TM_sf"/>
</dbReference>
<dbReference type="CDD" id="cd18580">
    <property type="entry name" value="ABC_6TM_ABCC_D2"/>
    <property type="match status" value="1"/>
</dbReference>
<dbReference type="InterPro" id="IPR011527">
    <property type="entry name" value="ABC1_TM_dom"/>
</dbReference>
<feature type="domain" description="ABC transporter" evidence="16">
    <location>
        <begin position="1204"/>
        <end position="1438"/>
    </location>
</feature>
<evidence type="ECO:0000256" key="4">
    <source>
        <dbReference type="ARBA" id="ARBA00022475"/>
    </source>
</evidence>
<keyword evidence="7" id="KW-0547">Nucleotide-binding</keyword>
<accession>A0A4S8J6M6</accession>
<dbReference type="Pfam" id="PF00005">
    <property type="entry name" value="ABC_tran"/>
    <property type="match status" value="2"/>
</dbReference>
<reference evidence="18 19" key="1">
    <citation type="journal article" date="2019" name="Nat. Plants">
        <title>Genome sequencing of Musa balbisiana reveals subgenome evolution and function divergence in polyploid bananas.</title>
        <authorList>
            <person name="Yao X."/>
        </authorList>
    </citation>
    <scope>NUCLEOTIDE SEQUENCE [LARGE SCALE GENOMIC DNA]</scope>
    <source>
        <strain evidence="19">cv. DH-PKW</strain>
        <tissue evidence="18">Leaves</tissue>
    </source>
</reference>
<dbReference type="SUPFAM" id="SSF90123">
    <property type="entry name" value="ABC transporter transmembrane region"/>
    <property type="match status" value="2"/>
</dbReference>
<comment type="caution">
    <text evidence="18">The sequence shown here is derived from an EMBL/GenBank/DDBJ whole genome shotgun (WGS) entry which is preliminary data.</text>
</comment>
<keyword evidence="5 15" id="KW-0812">Transmembrane</keyword>
<gene>
    <name evidence="18" type="ORF">C4D60_Mb11t24160</name>
</gene>
<evidence type="ECO:0000256" key="11">
    <source>
        <dbReference type="ARBA" id="ARBA00022989"/>
    </source>
</evidence>
<feature type="domain" description="ABC transporter" evidence="16">
    <location>
        <begin position="579"/>
        <end position="813"/>
    </location>
</feature>
<dbReference type="STRING" id="52838.A0A4S8J6M6"/>
<comment type="function">
    <text evidence="13">ABC transporter that may affect phytic acid transport and compartmentalization. May function directly or indirectly in removing phytic acid from the cytosol or in vesicle trafficking. Required for phytic acid accumulation in developing seeds. Phytic acid is the primary storage form of phosphorus in cereal grains and other plant seeds.</text>
</comment>
<evidence type="ECO:0000256" key="9">
    <source>
        <dbReference type="ARBA" id="ARBA00022967"/>
    </source>
</evidence>
<feature type="transmembrane region" description="Helical" evidence="15">
    <location>
        <begin position="489"/>
        <end position="512"/>
    </location>
</feature>
<feature type="transmembrane region" description="Helical" evidence="15">
    <location>
        <begin position="1496"/>
        <end position="1515"/>
    </location>
</feature>
<feature type="transmembrane region" description="Helical" evidence="15">
    <location>
        <begin position="54"/>
        <end position="75"/>
    </location>
</feature>
<feature type="transmembrane region" description="Helical" evidence="15">
    <location>
        <begin position="1856"/>
        <end position="1874"/>
    </location>
</feature>
<name>A0A4S8J6M6_MUSBA</name>
<dbReference type="PROSITE" id="PS50929">
    <property type="entry name" value="ABC_TM1F"/>
    <property type="match status" value="2"/>
</dbReference>
<evidence type="ECO:0000256" key="2">
    <source>
        <dbReference type="ARBA" id="ARBA00009726"/>
    </source>
</evidence>
<comment type="subcellular location">
    <subcellularLocation>
        <location evidence="1">Cell membrane</location>
        <topology evidence="1">Multi-pass membrane protein</topology>
    </subcellularLocation>
</comment>
<dbReference type="SUPFAM" id="SSF52540">
    <property type="entry name" value="P-loop containing nucleoside triphosphate hydrolases"/>
    <property type="match status" value="2"/>
</dbReference>
<protein>
    <submittedName>
        <fullName evidence="18">Uncharacterized protein</fullName>
    </submittedName>
</protein>
<feature type="transmembrane region" description="Helical" evidence="15">
    <location>
        <begin position="1768"/>
        <end position="1790"/>
    </location>
</feature>
<evidence type="ECO:0000256" key="10">
    <source>
        <dbReference type="ARBA" id="ARBA00022970"/>
    </source>
</evidence>
<keyword evidence="12 15" id="KW-0472">Membrane</keyword>
<dbReference type="InterPro" id="IPR044726">
    <property type="entry name" value="ABCC_6TM_D2"/>
</dbReference>
<dbReference type="FunFam" id="1.20.1740.10:FF:000033">
    <property type="entry name" value="Lysine histidine transporter 1"/>
    <property type="match status" value="1"/>
</dbReference>
<keyword evidence="19" id="KW-1185">Reference proteome</keyword>
<feature type="transmembrane region" description="Helical" evidence="15">
    <location>
        <begin position="1639"/>
        <end position="1660"/>
    </location>
</feature>
<feature type="transmembrane region" description="Helical" evidence="15">
    <location>
        <begin position="308"/>
        <end position="325"/>
    </location>
</feature>
<comment type="similarity">
    <text evidence="14">Belongs to the amino acid/polyamine transporter 2 family. Amino acid/auxin permease (AAAP) (TC 2.A.18.2) subfamily.</text>
</comment>
<keyword evidence="4" id="KW-1003">Cell membrane</keyword>
<evidence type="ECO:0000256" key="8">
    <source>
        <dbReference type="ARBA" id="ARBA00022840"/>
    </source>
</evidence>
<evidence type="ECO:0000259" key="16">
    <source>
        <dbReference type="PROSITE" id="PS50893"/>
    </source>
</evidence>
<evidence type="ECO:0000259" key="17">
    <source>
        <dbReference type="PROSITE" id="PS50929"/>
    </source>
</evidence>
<keyword evidence="10" id="KW-0029">Amino-acid transport</keyword>
<feature type="transmembrane region" description="Helical" evidence="15">
    <location>
        <begin position="411"/>
        <end position="433"/>
    </location>
</feature>
<evidence type="ECO:0000256" key="13">
    <source>
        <dbReference type="ARBA" id="ARBA00057614"/>
    </source>
</evidence>
<dbReference type="InterPro" id="IPR017871">
    <property type="entry name" value="ABC_transporter-like_CS"/>
</dbReference>
<feature type="transmembrane region" description="Helical" evidence="15">
    <location>
        <begin position="112"/>
        <end position="137"/>
    </location>
</feature>
<feature type="transmembrane region" description="Helical" evidence="15">
    <location>
        <begin position="1616"/>
        <end position="1633"/>
    </location>
</feature>
<feature type="transmembrane region" description="Helical" evidence="15">
    <location>
        <begin position="1572"/>
        <end position="1595"/>
    </location>
</feature>
<feature type="transmembrane region" description="Helical" evidence="15">
    <location>
        <begin position="81"/>
        <end position="100"/>
    </location>
</feature>
<feature type="transmembrane region" description="Helical" evidence="15">
    <location>
        <begin position="1025"/>
        <end position="1044"/>
    </location>
</feature>